<dbReference type="SUPFAM" id="SSF55931">
    <property type="entry name" value="Glutamine synthetase/guanido kinase"/>
    <property type="match status" value="1"/>
</dbReference>
<keyword evidence="3 5" id="KW-0067">ATP-binding</keyword>
<keyword evidence="2 5" id="KW-0547">Nucleotide-binding</keyword>
<dbReference type="InterPro" id="IPR006336">
    <property type="entry name" value="GCS2"/>
</dbReference>
<evidence type="ECO:0000256" key="3">
    <source>
        <dbReference type="ARBA" id="ARBA00022840"/>
    </source>
</evidence>
<evidence type="ECO:0000313" key="7">
    <source>
        <dbReference type="Proteomes" id="UP000287171"/>
    </source>
</evidence>
<dbReference type="GO" id="GO:0005524">
    <property type="term" value="F:ATP binding"/>
    <property type="evidence" value="ECO:0007669"/>
    <property type="project" value="UniProtKB-KW"/>
</dbReference>
<dbReference type="NCBIfam" id="TIGR02050">
    <property type="entry name" value="gshA_cyan_rel"/>
    <property type="match status" value="1"/>
</dbReference>
<dbReference type="PANTHER" id="PTHR36510">
    <property type="entry name" value="GLUTAMATE--CYSTEINE LIGASE 2-RELATED"/>
    <property type="match status" value="1"/>
</dbReference>
<organism evidence="6 7">
    <name type="scientific">Dictyobacter alpinus</name>
    <dbReference type="NCBI Taxonomy" id="2014873"/>
    <lineage>
        <taxon>Bacteria</taxon>
        <taxon>Bacillati</taxon>
        <taxon>Chloroflexota</taxon>
        <taxon>Ktedonobacteria</taxon>
        <taxon>Ktedonobacterales</taxon>
        <taxon>Dictyobacteraceae</taxon>
        <taxon>Dictyobacter</taxon>
    </lineage>
</organism>
<dbReference type="AlphaFoldDB" id="A0A402BGW5"/>
<dbReference type="HAMAP" id="MF_01609">
    <property type="entry name" value="Glu_cys_ligase_2"/>
    <property type="match status" value="1"/>
</dbReference>
<evidence type="ECO:0000256" key="1">
    <source>
        <dbReference type="ARBA" id="ARBA00022598"/>
    </source>
</evidence>
<comment type="catalytic activity">
    <reaction evidence="4 5">
        <text>L-cysteine + L-glutamate + ATP = gamma-L-glutamyl-L-cysteine + ADP + phosphate + H(+)</text>
        <dbReference type="Rhea" id="RHEA:13285"/>
        <dbReference type="ChEBI" id="CHEBI:15378"/>
        <dbReference type="ChEBI" id="CHEBI:29985"/>
        <dbReference type="ChEBI" id="CHEBI:30616"/>
        <dbReference type="ChEBI" id="CHEBI:35235"/>
        <dbReference type="ChEBI" id="CHEBI:43474"/>
        <dbReference type="ChEBI" id="CHEBI:58173"/>
        <dbReference type="ChEBI" id="CHEBI:456216"/>
        <dbReference type="EC" id="6.3.2.2"/>
    </reaction>
</comment>
<name>A0A402BGW5_9CHLR</name>
<accession>A0A402BGW5</accession>
<protein>
    <recommendedName>
        <fullName evidence="5">Putative glutamate--cysteine ligase 2</fullName>
        <ecNumber evidence="5">6.3.2.2</ecNumber>
    </recommendedName>
    <alternativeName>
        <fullName evidence="5">Gamma-glutamylcysteine synthetase 2</fullName>
        <shortName evidence="5">GCS 2</shortName>
        <shortName evidence="5">Gamma-GCS 2</shortName>
    </alternativeName>
</protein>
<evidence type="ECO:0000256" key="2">
    <source>
        <dbReference type="ARBA" id="ARBA00022741"/>
    </source>
</evidence>
<dbReference type="GO" id="GO:0042398">
    <property type="term" value="P:modified amino acid biosynthetic process"/>
    <property type="evidence" value="ECO:0007669"/>
    <property type="project" value="InterPro"/>
</dbReference>
<evidence type="ECO:0000256" key="4">
    <source>
        <dbReference type="ARBA" id="ARBA00048819"/>
    </source>
</evidence>
<sequence>MSFDTTSWTIGIEEEYQIIDPITRALSPSSSRILSLVEPEQQEFIDTEMQSSQIETATPICHTLTEVRSSITHVRQALLTAAARANCWIAASGTHPFSHWQDQHITDKHRYALIEQRYQQLAREQVILGCHVHIGCPDHETALQIVNRARLWLTPLLALSANSPFLHWRDTGYASFRTMIWSRWPMAGPPPYIDSSASYDSLIRALIKTNAIENASHIYWDIRLSERYPTIEFRIMDVCMTIDETVMLAGLIRALVQTCAEQARQGIPYPHTPNEILRTAHWRAARYGLESELIDANAGTSLPAQELIKRFLTLLRPVLQANAEWNEIAGHVQRTLTHGNGAMRQRMIFQKTGRLQDVVDFMVAETAEGTAQEPLILNSQNQTSSY</sequence>
<dbReference type="GO" id="GO:0004357">
    <property type="term" value="F:glutamate-cysteine ligase activity"/>
    <property type="evidence" value="ECO:0007669"/>
    <property type="project" value="UniProtKB-EC"/>
</dbReference>
<dbReference type="InterPro" id="IPR011793">
    <property type="entry name" value="YbdK"/>
</dbReference>
<keyword evidence="7" id="KW-1185">Reference proteome</keyword>
<dbReference type="PANTHER" id="PTHR36510:SF1">
    <property type="entry name" value="GLUTAMATE--CYSTEINE LIGASE 2-RELATED"/>
    <property type="match status" value="1"/>
</dbReference>
<dbReference type="EC" id="6.3.2.2" evidence="5"/>
<dbReference type="InterPro" id="IPR014746">
    <property type="entry name" value="Gln_synth/guanido_kin_cat_dom"/>
</dbReference>
<evidence type="ECO:0000313" key="6">
    <source>
        <dbReference type="EMBL" id="GCE30664.1"/>
    </source>
</evidence>
<dbReference type="Proteomes" id="UP000287171">
    <property type="component" value="Unassembled WGS sequence"/>
</dbReference>
<reference evidence="7" key="1">
    <citation type="submission" date="2018-12" db="EMBL/GenBank/DDBJ databases">
        <title>Tengunoibacter tsumagoiensis gen. nov., sp. nov., Dictyobacter kobayashii sp. nov., D. alpinus sp. nov., and D. joshuensis sp. nov. and description of Dictyobacteraceae fam. nov. within the order Ktedonobacterales isolated from Tengu-no-mugimeshi.</title>
        <authorList>
            <person name="Wang C.M."/>
            <person name="Zheng Y."/>
            <person name="Sakai Y."/>
            <person name="Toyoda A."/>
            <person name="Minakuchi Y."/>
            <person name="Abe K."/>
            <person name="Yokota A."/>
            <person name="Yabe S."/>
        </authorList>
    </citation>
    <scope>NUCLEOTIDE SEQUENCE [LARGE SCALE GENOMIC DNA]</scope>
    <source>
        <strain evidence="7">Uno16</strain>
    </source>
</reference>
<dbReference type="OrthoDB" id="149335at2"/>
<keyword evidence="1 5" id="KW-0436">Ligase</keyword>
<dbReference type="NCBIfam" id="NF010041">
    <property type="entry name" value="PRK13517.1-1"/>
    <property type="match status" value="1"/>
</dbReference>
<dbReference type="EMBL" id="BIFT01000002">
    <property type="protein sequence ID" value="GCE30664.1"/>
    <property type="molecule type" value="Genomic_DNA"/>
</dbReference>
<comment type="function">
    <text evidence="5">ATP-dependent carboxylate-amine ligase which exhibits weak glutamate--cysteine ligase activity.</text>
</comment>
<dbReference type="RefSeq" id="WP_126630725.1">
    <property type="nucleotide sequence ID" value="NZ_BIFT01000002.1"/>
</dbReference>
<evidence type="ECO:0000256" key="5">
    <source>
        <dbReference type="HAMAP-Rule" id="MF_01609"/>
    </source>
</evidence>
<dbReference type="Pfam" id="PF04107">
    <property type="entry name" value="GCS2"/>
    <property type="match status" value="1"/>
</dbReference>
<proteinExistence type="inferred from homology"/>
<comment type="caution">
    <text evidence="6">The sequence shown here is derived from an EMBL/GenBank/DDBJ whole genome shotgun (WGS) entry which is preliminary data.</text>
</comment>
<dbReference type="InterPro" id="IPR050141">
    <property type="entry name" value="GCL_type2/YbdK_subfam"/>
</dbReference>
<gene>
    <name evidence="6" type="ORF">KDA_61480</name>
</gene>
<dbReference type="NCBIfam" id="NF010039">
    <property type="entry name" value="PRK13515.1"/>
    <property type="match status" value="1"/>
</dbReference>
<comment type="similarity">
    <text evidence="5">Belongs to the glutamate--cysteine ligase type 2 family. YbdK subfamily.</text>
</comment>
<dbReference type="Gene3D" id="3.30.590.20">
    <property type="match status" value="1"/>
</dbReference>